<comment type="caution">
    <text evidence="1">The sequence shown here is derived from an EMBL/GenBank/DDBJ whole genome shotgun (WGS) entry which is preliminary data.</text>
</comment>
<name>A0A9P9X2W0_9PEZI</name>
<protein>
    <submittedName>
        <fullName evidence="1">Uncharacterized protein</fullName>
    </submittedName>
</protein>
<dbReference type="Proteomes" id="UP001056436">
    <property type="component" value="Unassembled WGS sequence"/>
</dbReference>
<organism evidence="1 2">
    <name type="scientific">Colletotrichum abscissum</name>
    <dbReference type="NCBI Taxonomy" id="1671311"/>
    <lineage>
        <taxon>Eukaryota</taxon>
        <taxon>Fungi</taxon>
        <taxon>Dikarya</taxon>
        <taxon>Ascomycota</taxon>
        <taxon>Pezizomycotina</taxon>
        <taxon>Sordariomycetes</taxon>
        <taxon>Hypocreomycetidae</taxon>
        <taxon>Glomerellales</taxon>
        <taxon>Glomerellaceae</taxon>
        <taxon>Colletotrichum</taxon>
        <taxon>Colletotrichum acutatum species complex</taxon>
    </lineage>
</organism>
<gene>
    <name evidence="1" type="ORF">CABS02_13468</name>
</gene>
<dbReference type="EMBL" id="SDAQ01000153">
    <property type="protein sequence ID" value="KAI3533714.1"/>
    <property type="molecule type" value="Genomic_DNA"/>
</dbReference>
<reference evidence="1" key="1">
    <citation type="submission" date="2019-01" db="EMBL/GenBank/DDBJ databases">
        <title>Colletotrichum abscissum LGMF1257.</title>
        <authorList>
            <person name="Baroncelli R."/>
        </authorList>
    </citation>
    <scope>NUCLEOTIDE SEQUENCE</scope>
    <source>
        <strain evidence="1">Ca142</strain>
    </source>
</reference>
<proteinExistence type="predicted"/>
<evidence type="ECO:0000313" key="2">
    <source>
        <dbReference type="Proteomes" id="UP001056436"/>
    </source>
</evidence>
<evidence type="ECO:0000313" key="1">
    <source>
        <dbReference type="EMBL" id="KAI3533714.1"/>
    </source>
</evidence>
<dbReference type="AlphaFoldDB" id="A0A9P9X2W0"/>
<keyword evidence="2" id="KW-1185">Reference proteome</keyword>
<accession>A0A9P9X2W0</accession>
<sequence>MVRPICHCPSCPPPAFSALDICADFSGYGKKR</sequence>